<feature type="region of interest" description="Disordered" evidence="1">
    <location>
        <begin position="1"/>
        <end position="25"/>
    </location>
</feature>
<feature type="domain" description="Single-stranded DNA binding protein Ssb-like OB fold" evidence="2">
    <location>
        <begin position="20"/>
        <end position="71"/>
    </location>
</feature>
<dbReference type="InterPro" id="IPR012340">
    <property type="entry name" value="NA-bd_OB-fold"/>
</dbReference>
<protein>
    <recommendedName>
        <fullName evidence="2">Single-stranded DNA binding protein Ssb-like OB fold domain-containing protein</fullName>
    </recommendedName>
</protein>
<dbReference type="Pfam" id="PF21473">
    <property type="entry name" value="OB_Ssb-like"/>
    <property type="match status" value="1"/>
</dbReference>
<gene>
    <name evidence="3" type="ORF">Tci_288022</name>
</gene>
<evidence type="ECO:0000256" key="1">
    <source>
        <dbReference type="SAM" id="MobiDB-lite"/>
    </source>
</evidence>
<proteinExistence type="predicted"/>
<comment type="caution">
    <text evidence="3">The sequence shown here is derived from an EMBL/GenBank/DDBJ whole genome shotgun (WGS) entry which is preliminary data.</text>
</comment>
<dbReference type="PANTHER" id="PTHR31472:SF5">
    <property type="entry name" value="OS05G0244600 PROTEIN"/>
    <property type="match status" value="1"/>
</dbReference>
<organism evidence="3">
    <name type="scientific">Tanacetum cinerariifolium</name>
    <name type="common">Dalmatian daisy</name>
    <name type="synonym">Chrysanthemum cinerariifolium</name>
    <dbReference type="NCBI Taxonomy" id="118510"/>
    <lineage>
        <taxon>Eukaryota</taxon>
        <taxon>Viridiplantae</taxon>
        <taxon>Streptophyta</taxon>
        <taxon>Embryophyta</taxon>
        <taxon>Tracheophyta</taxon>
        <taxon>Spermatophyta</taxon>
        <taxon>Magnoliopsida</taxon>
        <taxon>eudicotyledons</taxon>
        <taxon>Gunneridae</taxon>
        <taxon>Pentapetalae</taxon>
        <taxon>asterids</taxon>
        <taxon>campanulids</taxon>
        <taxon>Asterales</taxon>
        <taxon>Asteraceae</taxon>
        <taxon>Asteroideae</taxon>
        <taxon>Anthemideae</taxon>
        <taxon>Anthemidinae</taxon>
        <taxon>Tanacetum</taxon>
    </lineage>
</organism>
<dbReference type="SUPFAM" id="SSF50249">
    <property type="entry name" value="Nucleic acid-binding proteins"/>
    <property type="match status" value="1"/>
</dbReference>
<name>A0A699H0V8_TANCI</name>
<evidence type="ECO:0000313" key="3">
    <source>
        <dbReference type="EMBL" id="GEX16047.1"/>
    </source>
</evidence>
<evidence type="ECO:0000259" key="2">
    <source>
        <dbReference type="Pfam" id="PF21473"/>
    </source>
</evidence>
<dbReference type="Gene3D" id="2.40.50.140">
    <property type="entry name" value="Nucleic acid-binding proteins"/>
    <property type="match status" value="1"/>
</dbReference>
<feature type="compositionally biased region" description="Basic residues" evidence="1">
    <location>
        <begin position="1"/>
        <end position="13"/>
    </location>
</feature>
<dbReference type="InterPro" id="IPR048970">
    <property type="entry name" value="OB_Ssb-like"/>
</dbReference>
<dbReference type="EMBL" id="BKCJ010092717">
    <property type="protein sequence ID" value="GEX16047.1"/>
    <property type="molecule type" value="Genomic_DNA"/>
</dbReference>
<sequence>MAYMKSPKRKHVFTKVDNPRPRTSGHNPIVKVIGAKLVLQKGKPNDRQMRIAKCLVGDETRSILFTARNNQDVPEVYVHQFWESIHKYEKSYMFRMDKKKKFNLNLEIFKDIFQICPRVHGQNFKELPTNEDIVYFFKELVHTGKPR</sequence>
<dbReference type="PANTHER" id="PTHR31472">
    <property type="entry name" value="OS05G0244600 PROTEIN"/>
    <property type="match status" value="1"/>
</dbReference>
<reference evidence="3" key="1">
    <citation type="journal article" date="2019" name="Sci. Rep.">
        <title>Draft genome of Tanacetum cinerariifolium, the natural source of mosquito coil.</title>
        <authorList>
            <person name="Yamashiro T."/>
            <person name="Shiraishi A."/>
            <person name="Satake H."/>
            <person name="Nakayama K."/>
        </authorList>
    </citation>
    <scope>NUCLEOTIDE SEQUENCE</scope>
</reference>
<accession>A0A699H0V8</accession>
<dbReference type="AlphaFoldDB" id="A0A699H0V8"/>